<keyword evidence="1" id="KW-0812">Transmembrane</keyword>
<keyword evidence="1" id="KW-0472">Membrane</keyword>
<sequence length="154" mass="17455">MKLAHISIAFNQLAGTGNSIAISCYKLYEMQKKLKVYLLGCFWLFVGNSFLFDLLVWCSTVWRVFSRPDKKETEDPVTSCTHISMSDVFNFHLAILGGLWRQFVRARPNQGRLQQLLSTCLCIFNSYIGACLDGLSGSREQLFPAHGAARLRCH</sequence>
<dbReference type="OrthoDB" id="10512651at2759"/>
<dbReference type="PROSITE" id="PS51257">
    <property type="entry name" value="PROKAR_LIPOPROTEIN"/>
    <property type="match status" value="1"/>
</dbReference>
<organism evidence="2 3">
    <name type="scientific">Trichinella nelsoni</name>
    <dbReference type="NCBI Taxonomy" id="6336"/>
    <lineage>
        <taxon>Eukaryota</taxon>
        <taxon>Metazoa</taxon>
        <taxon>Ecdysozoa</taxon>
        <taxon>Nematoda</taxon>
        <taxon>Enoplea</taxon>
        <taxon>Dorylaimia</taxon>
        <taxon>Trichinellida</taxon>
        <taxon>Trichinellidae</taxon>
        <taxon>Trichinella</taxon>
    </lineage>
</organism>
<feature type="transmembrane region" description="Helical" evidence="1">
    <location>
        <begin position="36"/>
        <end position="62"/>
    </location>
</feature>
<name>A0A0V0S5B4_9BILA</name>
<reference evidence="2 3" key="1">
    <citation type="submission" date="2015-01" db="EMBL/GenBank/DDBJ databases">
        <title>Evolution of Trichinella species and genotypes.</title>
        <authorList>
            <person name="Korhonen P.K."/>
            <person name="Edoardo P."/>
            <person name="Giuseppe L.R."/>
            <person name="Gasser R.B."/>
        </authorList>
    </citation>
    <scope>NUCLEOTIDE SEQUENCE [LARGE SCALE GENOMIC DNA]</scope>
    <source>
        <strain evidence="2">ISS37</strain>
    </source>
</reference>
<dbReference type="Proteomes" id="UP000054630">
    <property type="component" value="Unassembled WGS sequence"/>
</dbReference>
<accession>A0A0V0S5B4</accession>
<proteinExistence type="predicted"/>
<protein>
    <submittedName>
        <fullName evidence="2">Uncharacterized protein</fullName>
    </submittedName>
</protein>
<keyword evidence="1" id="KW-1133">Transmembrane helix</keyword>
<dbReference type="AlphaFoldDB" id="A0A0V0S5B4"/>
<gene>
    <name evidence="2" type="ORF">T07_4472</name>
</gene>
<comment type="caution">
    <text evidence="2">The sequence shown here is derived from an EMBL/GenBank/DDBJ whole genome shotgun (WGS) entry which is preliminary data.</text>
</comment>
<evidence type="ECO:0000313" key="3">
    <source>
        <dbReference type="Proteomes" id="UP000054630"/>
    </source>
</evidence>
<evidence type="ECO:0000256" key="1">
    <source>
        <dbReference type="SAM" id="Phobius"/>
    </source>
</evidence>
<keyword evidence="3" id="KW-1185">Reference proteome</keyword>
<dbReference type="EMBL" id="JYDL01000035">
    <property type="protein sequence ID" value="KRX21971.1"/>
    <property type="molecule type" value="Genomic_DNA"/>
</dbReference>
<evidence type="ECO:0000313" key="2">
    <source>
        <dbReference type="EMBL" id="KRX21971.1"/>
    </source>
</evidence>